<organism evidence="1 2">
    <name type="scientific">Nezara viridula</name>
    <name type="common">Southern green stink bug</name>
    <name type="synonym">Cimex viridulus</name>
    <dbReference type="NCBI Taxonomy" id="85310"/>
    <lineage>
        <taxon>Eukaryota</taxon>
        <taxon>Metazoa</taxon>
        <taxon>Ecdysozoa</taxon>
        <taxon>Arthropoda</taxon>
        <taxon>Hexapoda</taxon>
        <taxon>Insecta</taxon>
        <taxon>Pterygota</taxon>
        <taxon>Neoptera</taxon>
        <taxon>Paraneoptera</taxon>
        <taxon>Hemiptera</taxon>
        <taxon>Heteroptera</taxon>
        <taxon>Panheteroptera</taxon>
        <taxon>Pentatomomorpha</taxon>
        <taxon>Pentatomoidea</taxon>
        <taxon>Pentatomidae</taxon>
        <taxon>Pentatominae</taxon>
        <taxon>Nezara</taxon>
    </lineage>
</organism>
<dbReference type="AlphaFoldDB" id="A0A9P0HS57"/>
<sequence>MLRFFNQTLRFSPTTSGLRFDCRRYIETLRSSDPETKITKGDFEEQLLQLEELKGVLEKRKSDGNPEVMESSLRHVIKLISDLKNDLLKN</sequence>
<keyword evidence="2" id="KW-1185">Reference proteome</keyword>
<protein>
    <submittedName>
        <fullName evidence="1">Uncharacterized protein</fullName>
    </submittedName>
</protein>
<reference evidence="1" key="1">
    <citation type="submission" date="2022-01" db="EMBL/GenBank/DDBJ databases">
        <authorList>
            <person name="King R."/>
        </authorList>
    </citation>
    <scope>NUCLEOTIDE SEQUENCE</scope>
</reference>
<name>A0A9P0HS57_NEZVI</name>
<evidence type="ECO:0000313" key="2">
    <source>
        <dbReference type="Proteomes" id="UP001152798"/>
    </source>
</evidence>
<proteinExistence type="predicted"/>
<dbReference type="Proteomes" id="UP001152798">
    <property type="component" value="Chromosome 7"/>
</dbReference>
<dbReference type="EMBL" id="OV725083">
    <property type="protein sequence ID" value="CAH1407178.1"/>
    <property type="molecule type" value="Genomic_DNA"/>
</dbReference>
<accession>A0A9P0HS57</accession>
<evidence type="ECO:0000313" key="1">
    <source>
        <dbReference type="EMBL" id="CAH1407178.1"/>
    </source>
</evidence>
<gene>
    <name evidence="1" type="ORF">NEZAVI_LOCUS14960</name>
</gene>